<dbReference type="GO" id="GO:0003723">
    <property type="term" value="F:RNA binding"/>
    <property type="evidence" value="ECO:0007669"/>
    <property type="project" value="UniProtKB-UniRule"/>
</dbReference>
<protein>
    <recommendedName>
        <fullName evidence="3">DRBM domain-containing protein</fullName>
    </recommendedName>
</protein>
<dbReference type="SUPFAM" id="SSF54768">
    <property type="entry name" value="dsRNA-binding domain-like"/>
    <property type="match status" value="1"/>
</dbReference>
<feature type="domain" description="DRBM" evidence="3">
    <location>
        <begin position="258"/>
        <end position="326"/>
    </location>
</feature>
<keyword evidence="1" id="KW-0694">RNA-binding</keyword>
<reference evidence="4" key="1">
    <citation type="submission" date="2019-11" db="EMBL/GenBank/DDBJ databases">
        <title>Bipolaris sorokiniana Genome sequencing.</title>
        <authorList>
            <person name="Wang H."/>
        </authorList>
    </citation>
    <scope>NUCLEOTIDE SEQUENCE</scope>
</reference>
<feature type="region of interest" description="Disordered" evidence="2">
    <location>
        <begin position="340"/>
        <end position="363"/>
    </location>
</feature>
<proteinExistence type="predicted"/>
<feature type="region of interest" description="Disordered" evidence="2">
    <location>
        <begin position="225"/>
        <end position="251"/>
    </location>
</feature>
<dbReference type="Gene3D" id="3.30.160.20">
    <property type="match status" value="1"/>
</dbReference>
<evidence type="ECO:0000313" key="4">
    <source>
        <dbReference type="EMBL" id="KAF5851574.1"/>
    </source>
</evidence>
<sequence>MGSAGDDLRKYLIIPSVPLDTSHSLYSNPLPYTTTKPHSSISSFGPYVEHDSITTRGSTGKAEESNMEINTPAQLSMFNSAHAEQKPMAYSAPPTGILSMDDFMKQNQDEHQAQREARYSTASPPIKKATTSENTTPLTPVVVGARSSKHTILLHEKYQALGIPQPLFTYEGNTISGWAASVSFPGLENVEELQGLSGDRRFNSKQEAKEALSEKAFAVLEEMERQGRVKKAEKNRKKSVGGQLEQQQNLTEREPVENYVGKLLEYQRSISGPQPTYTDYQSGTHFACLLTLEGQPHPFGTLTSLFSSKKAARQDAARHAVEHFKALGTWPQDTLIGGIKKKKQSKPASPPSPSSSSSILSPIQPPNLNSSISAGASSFAQQVAILAASLALPTPEWKYTSHPSDPNFHSIACFFRSAGPHEGPIGEVRNVFGKKKAKEECARLTLEYLLDVREKRRAYGARMMAGVRGGEGVVGGVEGRRVESADGSEDEFVDAEEGSLL</sequence>
<accession>A0A8H5ZMG5</accession>
<evidence type="ECO:0000256" key="2">
    <source>
        <dbReference type="SAM" id="MobiDB-lite"/>
    </source>
</evidence>
<feature type="region of interest" description="Disordered" evidence="2">
    <location>
        <begin position="479"/>
        <end position="501"/>
    </location>
</feature>
<comment type="caution">
    <text evidence="4">The sequence shown here is derived from an EMBL/GenBank/DDBJ whole genome shotgun (WGS) entry which is preliminary data.</text>
</comment>
<name>A0A8H5ZMG5_COCSA</name>
<dbReference type="EMBL" id="WNKQ01000005">
    <property type="protein sequence ID" value="KAF5851574.1"/>
    <property type="molecule type" value="Genomic_DNA"/>
</dbReference>
<gene>
    <name evidence="4" type="ORF">GGP41_004436</name>
</gene>
<dbReference type="InterPro" id="IPR014720">
    <property type="entry name" value="dsRBD_dom"/>
</dbReference>
<dbReference type="AlphaFoldDB" id="A0A8H5ZMG5"/>
<feature type="compositionally biased region" description="Basic and acidic residues" evidence="2">
    <location>
        <begin position="107"/>
        <end position="118"/>
    </location>
</feature>
<evidence type="ECO:0000313" key="5">
    <source>
        <dbReference type="Proteomes" id="UP000624244"/>
    </source>
</evidence>
<dbReference type="PROSITE" id="PS50137">
    <property type="entry name" value="DS_RBD"/>
    <property type="match status" value="1"/>
</dbReference>
<organism evidence="4 5">
    <name type="scientific">Cochliobolus sativus</name>
    <name type="common">Common root rot and spot blotch fungus</name>
    <name type="synonym">Bipolaris sorokiniana</name>
    <dbReference type="NCBI Taxonomy" id="45130"/>
    <lineage>
        <taxon>Eukaryota</taxon>
        <taxon>Fungi</taxon>
        <taxon>Dikarya</taxon>
        <taxon>Ascomycota</taxon>
        <taxon>Pezizomycotina</taxon>
        <taxon>Dothideomycetes</taxon>
        <taxon>Pleosporomycetidae</taxon>
        <taxon>Pleosporales</taxon>
        <taxon>Pleosporineae</taxon>
        <taxon>Pleosporaceae</taxon>
        <taxon>Bipolaris</taxon>
    </lineage>
</organism>
<evidence type="ECO:0000259" key="3">
    <source>
        <dbReference type="PROSITE" id="PS50137"/>
    </source>
</evidence>
<feature type="region of interest" description="Disordered" evidence="2">
    <location>
        <begin position="107"/>
        <end position="137"/>
    </location>
</feature>
<evidence type="ECO:0000256" key="1">
    <source>
        <dbReference type="PROSITE-ProRule" id="PRU00266"/>
    </source>
</evidence>
<feature type="compositionally biased region" description="Acidic residues" evidence="2">
    <location>
        <begin position="486"/>
        <end position="501"/>
    </location>
</feature>
<dbReference type="Proteomes" id="UP000624244">
    <property type="component" value="Unassembled WGS sequence"/>
</dbReference>